<protein>
    <submittedName>
        <fullName evidence="1">Uncharacterized protein</fullName>
    </submittedName>
</protein>
<evidence type="ECO:0000313" key="2">
    <source>
        <dbReference type="Proteomes" id="UP000654345"/>
    </source>
</evidence>
<organism evidence="1 2">
    <name type="scientific">Ktedonobacter robiniae</name>
    <dbReference type="NCBI Taxonomy" id="2778365"/>
    <lineage>
        <taxon>Bacteria</taxon>
        <taxon>Bacillati</taxon>
        <taxon>Chloroflexota</taxon>
        <taxon>Ktedonobacteria</taxon>
        <taxon>Ktedonobacterales</taxon>
        <taxon>Ktedonobacteraceae</taxon>
        <taxon>Ktedonobacter</taxon>
    </lineage>
</organism>
<proteinExistence type="predicted"/>
<name>A0ABQ3UQ32_9CHLR</name>
<keyword evidence="2" id="KW-1185">Reference proteome</keyword>
<dbReference type="Proteomes" id="UP000654345">
    <property type="component" value="Unassembled WGS sequence"/>
</dbReference>
<dbReference type="EMBL" id="BNJG01000001">
    <property type="protein sequence ID" value="GHO54874.1"/>
    <property type="molecule type" value="Genomic_DNA"/>
</dbReference>
<dbReference type="Pfam" id="PF07592">
    <property type="entry name" value="DDE_Tnp_ISAZ013"/>
    <property type="match status" value="1"/>
</dbReference>
<dbReference type="InterPro" id="IPR011518">
    <property type="entry name" value="Transposase_36"/>
</dbReference>
<sequence length="116" mass="13356">MLYPDMNQILITADGGGFNGVRNRLWKRKLQELADEEQLTLTIVHYPPATSKWNTIEHRLFSFIETRRNPLGLRKRSTTLWITHDPGGARSATHWRCRLGTGTRHGRLTFSLPSDT</sequence>
<accession>A0ABQ3UQ32</accession>
<gene>
    <name evidence="1" type="ORF">KSB_33490</name>
</gene>
<comment type="caution">
    <text evidence="1">The sequence shown here is derived from an EMBL/GenBank/DDBJ whole genome shotgun (WGS) entry which is preliminary data.</text>
</comment>
<evidence type="ECO:0000313" key="1">
    <source>
        <dbReference type="EMBL" id="GHO54874.1"/>
    </source>
</evidence>
<reference evidence="1 2" key="1">
    <citation type="journal article" date="2021" name="Int. J. Syst. Evol. Microbiol.">
        <title>Reticulibacter mediterranei gen. nov., sp. nov., within the new family Reticulibacteraceae fam. nov., and Ktedonospora formicarum gen. nov., sp. nov., Ktedonobacter robiniae sp. nov., Dictyobacter formicarum sp. nov. and Dictyobacter arantiisoli sp. nov., belonging to the class Ktedonobacteria.</title>
        <authorList>
            <person name="Yabe S."/>
            <person name="Zheng Y."/>
            <person name="Wang C.M."/>
            <person name="Sakai Y."/>
            <person name="Abe K."/>
            <person name="Yokota A."/>
            <person name="Donadio S."/>
            <person name="Cavaletti L."/>
            <person name="Monciardini P."/>
        </authorList>
    </citation>
    <scope>NUCLEOTIDE SEQUENCE [LARGE SCALE GENOMIC DNA]</scope>
    <source>
        <strain evidence="1 2">SOSP1-30</strain>
    </source>
</reference>